<proteinExistence type="predicted"/>
<organism evidence="1 2">
    <name type="scientific">Halomicronema hongdechloris C2206</name>
    <dbReference type="NCBI Taxonomy" id="1641165"/>
    <lineage>
        <taxon>Bacteria</taxon>
        <taxon>Bacillati</taxon>
        <taxon>Cyanobacteriota</taxon>
        <taxon>Cyanophyceae</taxon>
        <taxon>Nodosilineales</taxon>
        <taxon>Nodosilineaceae</taxon>
        <taxon>Halomicronema</taxon>
    </lineage>
</organism>
<dbReference type="STRING" id="1641165.XM38_12940"/>
<name>A0A1Z3HQY8_9CYAN</name>
<dbReference type="RefSeq" id="WP_088430570.1">
    <property type="nucleotide sequence ID" value="NZ_CP021983.2"/>
</dbReference>
<reference evidence="1 2" key="1">
    <citation type="journal article" date="2016" name="Biochim. Biophys. Acta">
        <title>Characterization of red-shifted phycobilisomes isolated from the chlorophyll f-containing cyanobacterium Halomicronema hongdechloris.</title>
        <authorList>
            <person name="Li Y."/>
            <person name="Lin Y."/>
            <person name="Garvey C.J."/>
            <person name="Birch D."/>
            <person name="Corkery R.W."/>
            <person name="Loughlin P.C."/>
            <person name="Scheer H."/>
            <person name="Willows R.D."/>
            <person name="Chen M."/>
        </authorList>
    </citation>
    <scope>NUCLEOTIDE SEQUENCE [LARGE SCALE GENOMIC DNA]</scope>
    <source>
        <strain evidence="1 2">C2206</strain>
    </source>
</reference>
<gene>
    <name evidence="1" type="ORF">XM38_036970</name>
</gene>
<dbReference type="EMBL" id="CP021983">
    <property type="protein sequence ID" value="ASC72739.1"/>
    <property type="molecule type" value="Genomic_DNA"/>
</dbReference>
<dbReference type="OrthoDB" id="336534at2"/>
<sequence>MLNVVTSVNGVTIRLTEERWSHILEQHPELEGCQTLILATVESPERVLAGGNGQLIAVQSISEGKWLLVVYREIETQDVIEDGFIVTAFFNKRLRYLEGKKQIWP</sequence>
<evidence type="ECO:0000313" key="1">
    <source>
        <dbReference type="EMBL" id="ASC72739.1"/>
    </source>
</evidence>
<accession>A0A1Z3HQY8</accession>
<evidence type="ECO:0008006" key="3">
    <source>
        <dbReference type="Google" id="ProtNLM"/>
    </source>
</evidence>
<keyword evidence="2" id="KW-1185">Reference proteome</keyword>
<protein>
    <recommendedName>
        <fullName evidence="3">Phage-Barnase-EndoU-ColicinE5/D-RelE like nuclease 2 domain-containing protein</fullName>
    </recommendedName>
</protein>
<dbReference type="KEGG" id="hhg:XM38_036970"/>
<evidence type="ECO:0000313" key="2">
    <source>
        <dbReference type="Proteomes" id="UP000191901"/>
    </source>
</evidence>
<dbReference type="AlphaFoldDB" id="A0A1Z3HQY8"/>
<dbReference type="Proteomes" id="UP000191901">
    <property type="component" value="Chromosome"/>
</dbReference>